<dbReference type="AlphaFoldDB" id="A0A345D8U2"/>
<evidence type="ECO:0000313" key="10">
    <source>
        <dbReference type="EMBL" id="AXF84780.1"/>
    </source>
</evidence>
<dbReference type="Proteomes" id="UP000252182">
    <property type="component" value="Chromosome"/>
</dbReference>
<feature type="domain" description="SIS" evidence="9">
    <location>
        <begin position="44"/>
        <end position="187"/>
    </location>
</feature>
<keyword evidence="5" id="KW-0862">Zinc</keyword>
<evidence type="ECO:0000256" key="7">
    <source>
        <dbReference type="PROSITE-ProRule" id="PRU00703"/>
    </source>
</evidence>
<dbReference type="CDD" id="cd04604">
    <property type="entry name" value="CBS_pair_SIS_assoc"/>
    <property type="match status" value="1"/>
</dbReference>
<dbReference type="FunFam" id="3.40.50.10490:FF:000011">
    <property type="entry name" value="Arabinose 5-phosphate isomerase"/>
    <property type="match status" value="1"/>
</dbReference>
<dbReference type="InterPro" id="IPR046342">
    <property type="entry name" value="CBS_dom_sf"/>
</dbReference>
<evidence type="ECO:0000313" key="11">
    <source>
        <dbReference type="Proteomes" id="UP000252182"/>
    </source>
</evidence>
<dbReference type="GO" id="GO:0019146">
    <property type="term" value="F:arabinose-5-phosphate isomerase activity"/>
    <property type="evidence" value="ECO:0007669"/>
    <property type="project" value="UniProtKB-EC"/>
</dbReference>
<dbReference type="NCBIfam" id="TIGR00393">
    <property type="entry name" value="kpsF"/>
    <property type="match status" value="1"/>
</dbReference>
<evidence type="ECO:0000256" key="3">
    <source>
        <dbReference type="ARBA" id="ARBA00023122"/>
    </source>
</evidence>
<dbReference type="Pfam" id="PF01380">
    <property type="entry name" value="SIS"/>
    <property type="match status" value="1"/>
</dbReference>
<protein>
    <submittedName>
        <fullName evidence="10">Arabinose 5-phosphate isomerase KdsD</fullName>
        <ecNumber evidence="10">5.3.1.13</ecNumber>
    </submittedName>
</protein>
<evidence type="ECO:0000256" key="4">
    <source>
        <dbReference type="PIRNR" id="PIRNR004692"/>
    </source>
</evidence>
<dbReference type="SMART" id="SM00116">
    <property type="entry name" value="CBS"/>
    <property type="match status" value="2"/>
</dbReference>
<dbReference type="Gene3D" id="3.40.50.10490">
    <property type="entry name" value="Glucose-6-phosphate isomerase like protein, domain 1"/>
    <property type="match status" value="1"/>
</dbReference>
<dbReference type="PANTHER" id="PTHR42745:SF1">
    <property type="entry name" value="ARABINOSE 5-PHOSPHATE ISOMERASE KDSD"/>
    <property type="match status" value="1"/>
</dbReference>
<keyword evidence="11" id="KW-1185">Reference proteome</keyword>
<feature type="site" description="Catalytically relevant" evidence="6">
    <location>
        <position position="62"/>
    </location>
</feature>
<feature type="site" description="Catalytically relevant" evidence="6">
    <location>
        <position position="196"/>
    </location>
</feature>
<gene>
    <name evidence="10" type="primary">kdsD</name>
    <name evidence="10" type="ORF">DTO96_100490</name>
</gene>
<feature type="binding site" evidence="5">
    <location>
        <position position="85"/>
    </location>
    <ligand>
        <name>Zn(2+)</name>
        <dbReference type="ChEBI" id="CHEBI:29105"/>
    </ligand>
</feature>
<dbReference type="InterPro" id="IPR001347">
    <property type="entry name" value="SIS_dom"/>
</dbReference>
<evidence type="ECO:0000259" key="8">
    <source>
        <dbReference type="PROSITE" id="PS51371"/>
    </source>
</evidence>
<proteinExistence type="inferred from homology"/>
<dbReference type="GO" id="GO:0097367">
    <property type="term" value="F:carbohydrate derivative binding"/>
    <property type="evidence" value="ECO:0007669"/>
    <property type="project" value="InterPro"/>
</dbReference>
<keyword evidence="2" id="KW-0677">Repeat</keyword>
<dbReference type="InterPro" id="IPR050986">
    <property type="entry name" value="GutQ/KpsF_isomerases"/>
</dbReference>
<dbReference type="PROSITE" id="PS51464">
    <property type="entry name" value="SIS"/>
    <property type="match status" value="1"/>
</dbReference>
<dbReference type="InterPro" id="IPR000644">
    <property type="entry name" value="CBS_dom"/>
</dbReference>
<keyword evidence="10" id="KW-0413">Isomerase</keyword>
<accession>A0A345D8U2</accession>
<dbReference type="EMBL" id="CP031124">
    <property type="protein sequence ID" value="AXF84780.1"/>
    <property type="molecule type" value="Genomic_DNA"/>
</dbReference>
<dbReference type="InterPro" id="IPR046348">
    <property type="entry name" value="SIS_dom_sf"/>
</dbReference>
<dbReference type="PIRSF" id="PIRSF004692">
    <property type="entry name" value="KdsD_KpsF"/>
    <property type="match status" value="1"/>
</dbReference>
<keyword evidence="5" id="KW-0479">Metal-binding</keyword>
<comment type="similarity">
    <text evidence="1 4">Belongs to the SIS family. GutQ/KpsF subfamily.</text>
</comment>
<feature type="site" description="Catalytically relevant" evidence="6">
    <location>
        <position position="155"/>
    </location>
</feature>
<keyword evidence="3 7" id="KW-0129">CBS domain</keyword>
<name>A0A345D8U2_9BURK</name>
<dbReference type="GO" id="GO:1901135">
    <property type="term" value="P:carbohydrate derivative metabolic process"/>
    <property type="evidence" value="ECO:0007669"/>
    <property type="project" value="InterPro"/>
</dbReference>
<evidence type="ECO:0000256" key="1">
    <source>
        <dbReference type="ARBA" id="ARBA00008165"/>
    </source>
</evidence>
<dbReference type="GO" id="GO:0046872">
    <property type="term" value="F:metal ion binding"/>
    <property type="evidence" value="ECO:0007669"/>
    <property type="project" value="UniProtKB-KW"/>
</dbReference>
<evidence type="ECO:0000256" key="6">
    <source>
        <dbReference type="PIRSR" id="PIRSR004692-3"/>
    </source>
</evidence>
<dbReference type="KEGG" id="hyf:DTO96_100490"/>
<evidence type="ECO:0000259" key="9">
    <source>
        <dbReference type="PROSITE" id="PS51464"/>
    </source>
</evidence>
<dbReference type="Pfam" id="PF00571">
    <property type="entry name" value="CBS"/>
    <property type="match status" value="2"/>
</dbReference>
<dbReference type="EC" id="5.3.1.13" evidence="10"/>
<dbReference type="InterPro" id="IPR035474">
    <property type="entry name" value="SIS_Kpsf"/>
</dbReference>
<dbReference type="PANTHER" id="PTHR42745">
    <property type="match status" value="1"/>
</dbReference>
<feature type="site" description="Catalytically relevant" evidence="6">
    <location>
        <position position="114"/>
    </location>
</feature>
<feature type="domain" description="CBS" evidence="8">
    <location>
        <begin position="280"/>
        <end position="332"/>
    </location>
</feature>
<dbReference type="SUPFAM" id="SSF53697">
    <property type="entry name" value="SIS domain"/>
    <property type="match status" value="1"/>
</dbReference>
<feature type="domain" description="CBS" evidence="8">
    <location>
        <begin position="213"/>
        <end position="271"/>
    </location>
</feature>
<evidence type="ECO:0000256" key="2">
    <source>
        <dbReference type="ARBA" id="ARBA00022737"/>
    </source>
</evidence>
<sequence>MMITNNSTHLNDDAILNVALNVLTIEAQALMDLTRTLDINFVNAVRTMLACKGRVVVSGMGKSGHIARKLAATFASTGTPAFFMHPGEAAHGDLGMITADDVVLALSYSGKSDELMAILPAVKRHNTKLIAMTGNPESPMAKLSDVHLLVKVEKEACPLNLAPTASTTASLALGDALAVALLELRGFSADDFARSHPAGALGRRLLTYVANVMRLGDDIPAVSSGASLTDALLMMSQKRMGMTAVVDEAHKVLGVLTDGDVRRLFEKGVDVRTLRIDDVMHPNPHTIASDVLAVSAVEMMQTHRINQLLVVDQDHALVGALNVHDLFAAGVM</sequence>
<dbReference type="CDD" id="cd05014">
    <property type="entry name" value="SIS_Kpsf"/>
    <property type="match status" value="1"/>
</dbReference>
<dbReference type="InterPro" id="IPR004800">
    <property type="entry name" value="KdsD/KpsF-type"/>
</dbReference>
<evidence type="ECO:0000256" key="5">
    <source>
        <dbReference type="PIRSR" id="PIRSR004692-2"/>
    </source>
</evidence>
<dbReference type="GO" id="GO:0005975">
    <property type="term" value="P:carbohydrate metabolic process"/>
    <property type="evidence" value="ECO:0007669"/>
    <property type="project" value="InterPro"/>
</dbReference>
<reference evidence="11" key="1">
    <citation type="submission" date="2018-07" db="EMBL/GenBank/DDBJ databases">
        <authorList>
            <person name="Kim H."/>
        </authorList>
    </citation>
    <scope>NUCLEOTIDE SEQUENCE [LARGE SCALE GENOMIC DNA]</scope>
    <source>
        <strain evidence="11">F02</strain>
    </source>
</reference>
<dbReference type="Gene3D" id="3.10.580.10">
    <property type="entry name" value="CBS-domain"/>
    <property type="match status" value="1"/>
</dbReference>
<dbReference type="PROSITE" id="PS51371">
    <property type="entry name" value="CBS"/>
    <property type="match status" value="2"/>
</dbReference>
<organism evidence="10 11">
    <name type="scientific">Ephemeroptericola cinctiostellae</name>
    <dbReference type="NCBI Taxonomy" id="2268024"/>
    <lineage>
        <taxon>Bacteria</taxon>
        <taxon>Pseudomonadati</taxon>
        <taxon>Pseudomonadota</taxon>
        <taxon>Betaproteobacteria</taxon>
        <taxon>Burkholderiales</taxon>
        <taxon>Burkholderiaceae</taxon>
        <taxon>Ephemeroptericola</taxon>
    </lineage>
</organism>